<gene>
    <name evidence="1" type="ORF">FD27_GL000287</name>
</gene>
<organism evidence="1 2">
    <name type="scientific">Limosilactobacillus frumenti DSM 13145</name>
    <dbReference type="NCBI Taxonomy" id="1423746"/>
    <lineage>
        <taxon>Bacteria</taxon>
        <taxon>Bacillati</taxon>
        <taxon>Bacillota</taxon>
        <taxon>Bacilli</taxon>
        <taxon>Lactobacillales</taxon>
        <taxon>Lactobacillaceae</taxon>
        <taxon>Limosilactobacillus</taxon>
    </lineage>
</organism>
<reference evidence="1 2" key="1">
    <citation type="journal article" date="2015" name="Genome Announc.">
        <title>Expanding the biotechnology potential of lactobacilli through comparative genomics of 213 strains and associated genera.</title>
        <authorList>
            <person name="Sun Z."/>
            <person name="Harris H.M."/>
            <person name="McCann A."/>
            <person name="Guo C."/>
            <person name="Argimon S."/>
            <person name="Zhang W."/>
            <person name="Yang X."/>
            <person name="Jeffery I.B."/>
            <person name="Cooney J.C."/>
            <person name="Kagawa T.F."/>
            <person name="Liu W."/>
            <person name="Song Y."/>
            <person name="Salvetti E."/>
            <person name="Wrobel A."/>
            <person name="Rasinkangas P."/>
            <person name="Parkhill J."/>
            <person name="Rea M.C."/>
            <person name="O'Sullivan O."/>
            <person name="Ritari J."/>
            <person name="Douillard F.P."/>
            <person name="Paul Ross R."/>
            <person name="Yang R."/>
            <person name="Briner A.E."/>
            <person name="Felis G.E."/>
            <person name="de Vos W.M."/>
            <person name="Barrangou R."/>
            <person name="Klaenhammer T.R."/>
            <person name="Caufield P.W."/>
            <person name="Cui Y."/>
            <person name="Zhang H."/>
            <person name="O'Toole P.W."/>
        </authorList>
    </citation>
    <scope>NUCLEOTIDE SEQUENCE [LARGE SCALE GENOMIC DNA]</scope>
    <source>
        <strain evidence="1 2">DSM 13145</strain>
    </source>
</reference>
<evidence type="ECO:0000313" key="1">
    <source>
        <dbReference type="EMBL" id="KRL28013.1"/>
    </source>
</evidence>
<dbReference type="STRING" id="1423746.FD27_GL000287"/>
<dbReference type="Proteomes" id="UP000051445">
    <property type="component" value="Unassembled WGS sequence"/>
</dbReference>
<protein>
    <submittedName>
        <fullName evidence="1">Uncharacterized protein</fullName>
    </submittedName>
</protein>
<evidence type="ECO:0000313" key="2">
    <source>
        <dbReference type="Proteomes" id="UP000051445"/>
    </source>
</evidence>
<dbReference type="PATRIC" id="fig|1423746.3.peg.294"/>
<sequence>MEKITALRAHQRTQIIKSLTADQVRALNEFTRYAMLSQFHTNHYLRDTDWEFQGIVIDPLYHLAHAHRGQNLYCDCGRRLKNQFILRSRSTGHRLALGISHFQQHASIPETVIKEIKRGINEIDLYRDAILIAYARGQRFPHQAFDYVQTHRGFANREASQFYQRCLLFSQVNLPLFPNDYRDLMALVKEVRAGHRHRLSKEEVQQIVTAIAEDWRSLNRQLTLYEYQLTQAGLTNDHLHRLQLNALNYALRRHKSRFVVHDWKAIRQLNLTKARTQQAIILRQLAFYWQVTVDCSPISTARDQLGQVLISHQQARQSSRLFAVQEGRQLVQADLG</sequence>
<dbReference type="EMBL" id="AZER01000013">
    <property type="protein sequence ID" value="KRL28013.1"/>
    <property type="molecule type" value="Genomic_DNA"/>
</dbReference>
<name>A0A0R1P5Z5_9LACO</name>
<accession>A0A0R1P5Z5</accession>
<dbReference type="AlphaFoldDB" id="A0A0R1P5Z5"/>
<dbReference type="RefSeq" id="WP_057749063.1">
    <property type="nucleotide sequence ID" value="NZ_AZER01000013.1"/>
</dbReference>
<proteinExistence type="predicted"/>
<keyword evidence="2" id="KW-1185">Reference proteome</keyword>
<comment type="caution">
    <text evidence="1">The sequence shown here is derived from an EMBL/GenBank/DDBJ whole genome shotgun (WGS) entry which is preliminary data.</text>
</comment>